<name>A0A090L1X1_STRRB</name>
<proteinExistence type="predicted"/>
<dbReference type="WBParaSite" id="SRAE_0000061200.1">
    <property type="protein sequence ID" value="SRAE_0000061200.1"/>
    <property type="gene ID" value="WBGene00256359"/>
</dbReference>
<reference evidence="5" key="3">
    <citation type="submission" date="2020-12" db="UniProtKB">
        <authorList>
            <consortium name="WormBaseParasite"/>
        </authorList>
    </citation>
    <scope>IDENTIFICATION</scope>
</reference>
<dbReference type="PANTHER" id="PTHR37984">
    <property type="entry name" value="PROTEIN CBG26694"/>
    <property type="match status" value="1"/>
</dbReference>
<dbReference type="InterPro" id="IPR041577">
    <property type="entry name" value="RT_RNaseH_2"/>
</dbReference>
<dbReference type="EMBL" id="LN609409">
    <property type="protein sequence ID" value="CEF61489.1"/>
    <property type="molecule type" value="Genomic_DNA"/>
</dbReference>
<dbReference type="PANTHER" id="PTHR37984:SF5">
    <property type="entry name" value="PROTEIN NYNRIN-LIKE"/>
    <property type="match status" value="1"/>
</dbReference>
<dbReference type="Proteomes" id="UP000035682">
    <property type="component" value="Unplaced"/>
</dbReference>
<reference evidence="4" key="2">
    <citation type="submission" date="2014-09" db="EMBL/GenBank/DDBJ databases">
        <authorList>
            <person name="Martin A.A."/>
        </authorList>
    </citation>
    <scope>NUCLEOTIDE SEQUENCE</scope>
    <source>
        <strain evidence="4">ED321</strain>
    </source>
</reference>
<dbReference type="AlphaFoldDB" id="A0A090L1X1"/>
<evidence type="ECO:0000313" key="5">
    <source>
        <dbReference type="WBParaSite" id="SRAE_0000061200.1"/>
    </source>
</evidence>
<dbReference type="CTD" id="36373857"/>
<dbReference type="InterPro" id="IPR043502">
    <property type="entry name" value="DNA/RNA_pol_sf"/>
</dbReference>
<evidence type="ECO:0000313" key="4">
    <source>
        <dbReference type="Proteomes" id="UP000035682"/>
    </source>
</evidence>
<evidence type="ECO:0000313" key="6">
    <source>
        <dbReference type="WormBase" id="SRAE_0000061200"/>
    </source>
</evidence>
<evidence type="ECO:0000313" key="3">
    <source>
        <dbReference type="EMBL" id="CEF61489.1"/>
    </source>
</evidence>
<gene>
    <name evidence="3 5 6" type="ORF">SRAE_0000061200</name>
</gene>
<keyword evidence="4" id="KW-1185">Reference proteome</keyword>
<dbReference type="WormBase" id="SRAE_0000061200">
    <property type="protein sequence ID" value="SRP07882"/>
    <property type="gene ID" value="WBGene00256359"/>
</dbReference>
<feature type="domain" description="Reverse transcriptase/retrotransposon-derived protein RNase H-like" evidence="2">
    <location>
        <begin position="4"/>
        <end position="76"/>
    </location>
</feature>
<sequence>MEITMLSHYDGTQLLILVKDASVYGLGAVLLMRDEEEKKRLLCHASKIFSPSQKNWNQLDKRAAADIFGVSKFTDY</sequence>
<dbReference type="OrthoDB" id="5985335at2759"/>
<evidence type="ECO:0000259" key="2">
    <source>
        <dbReference type="Pfam" id="PF17919"/>
    </source>
</evidence>
<keyword evidence="1" id="KW-0511">Multifunctional enzyme</keyword>
<dbReference type="GO" id="GO:0003824">
    <property type="term" value="F:catalytic activity"/>
    <property type="evidence" value="ECO:0007669"/>
    <property type="project" value="UniProtKB-KW"/>
</dbReference>
<reference evidence="3" key="1">
    <citation type="submission" date="2014-09" db="EMBL/GenBank/DDBJ databases">
        <authorList>
            <person name="Aslett A.Martin."/>
        </authorList>
    </citation>
    <scope>NUCLEOTIDE SEQUENCE</scope>
    <source>
        <strain evidence="3">ED321 Heterogonic</strain>
    </source>
</reference>
<accession>A0A090L1X1</accession>
<dbReference type="SUPFAM" id="SSF56672">
    <property type="entry name" value="DNA/RNA polymerases"/>
    <property type="match status" value="1"/>
</dbReference>
<dbReference type="RefSeq" id="XP_024500698.1">
    <property type="nucleotide sequence ID" value="XM_024646525.1"/>
</dbReference>
<dbReference type="Pfam" id="PF17919">
    <property type="entry name" value="RT_RNaseH_2"/>
    <property type="match status" value="1"/>
</dbReference>
<organism evidence="3">
    <name type="scientific">Strongyloides ratti</name>
    <name type="common">Parasitic roundworm</name>
    <dbReference type="NCBI Taxonomy" id="34506"/>
    <lineage>
        <taxon>Eukaryota</taxon>
        <taxon>Metazoa</taxon>
        <taxon>Ecdysozoa</taxon>
        <taxon>Nematoda</taxon>
        <taxon>Chromadorea</taxon>
        <taxon>Rhabditida</taxon>
        <taxon>Tylenchina</taxon>
        <taxon>Panagrolaimomorpha</taxon>
        <taxon>Strongyloidoidea</taxon>
        <taxon>Strongyloididae</taxon>
        <taxon>Strongyloides</taxon>
    </lineage>
</organism>
<protein>
    <submittedName>
        <fullName evidence="5">RT_RNaseH_2 domain-containing protein</fullName>
    </submittedName>
</protein>
<evidence type="ECO:0000256" key="1">
    <source>
        <dbReference type="ARBA" id="ARBA00023268"/>
    </source>
</evidence>
<dbReference type="InterPro" id="IPR050951">
    <property type="entry name" value="Retrovirus_Pol_polyprotein"/>
</dbReference>
<dbReference type="GeneID" id="36373857"/>